<accession>A0A921NNX1</accession>
<keyword evidence="1" id="KW-0472">Membrane</keyword>
<evidence type="ECO:0000313" key="2">
    <source>
        <dbReference type="EMBL" id="KAF0675381.1"/>
    </source>
</evidence>
<protein>
    <submittedName>
        <fullName evidence="2">Uncharacterized protein</fullName>
    </submittedName>
</protein>
<dbReference type="EMBL" id="APKE01000026">
    <property type="protein sequence ID" value="KAF0675381.1"/>
    <property type="molecule type" value="Genomic_DNA"/>
</dbReference>
<reference evidence="2" key="1">
    <citation type="submission" date="2013-03" db="EMBL/GenBank/DDBJ databases">
        <title>Genome Sequence of the Profundibacterium mesophilum strain KAUST100406-0324T from Red Sea, a novel genus in the family Rhodobacteraceae.</title>
        <authorList>
            <person name="Essack M."/>
            <person name="Alam I."/>
            <person name="Lafi F."/>
            <person name="Alawi W."/>
            <person name="Kamanu F."/>
            <person name="Al-Suwailem A."/>
            <person name="Lee O.O."/>
            <person name="Xu Y."/>
            <person name="Bajic V."/>
            <person name="Qian P.-Y."/>
            <person name="Archer J."/>
        </authorList>
    </citation>
    <scope>NUCLEOTIDE SEQUENCE</scope>
    <source>
        <strain evidence="2">KAUST100406-0324</strain>
    </source>
</reference>
<evidence type="ECO:0000313" key="3">
    <source>
        <dbReference type="Proteomes" id="UP000698242"/>
    </source>
</evidence>
<proteinExistence type="predicted"/>
<keyword evidence="1" id="KW-1133">Transmembrane helix</keyword>
<keyword evidence="1" id="KW-0812">Transmembrane</keyword>
<organism evidence="2 3">
    <name type="scientific">Profundibacterium mesophilum KAUST100406-0324</name>
    <dbReference type="NCBI Taxonomy" id="1037889"/>
    <lineage>
        <taxon>Bacteria</taxon>
        <taxon>Pseudomonadati</taxon>
        <taxon>Pseudomonadota</taxon>
        <taxon>Alphaproteobacteria</taxon>
        <taxon>Rhodobacterales</taxon>
        <taxon>Roseobacteraceae</taxon>
        <taxon>Profundibacterium</taxon>
    </lineage>
</organism>
<dbReference type="RefSeq" id="WP_159965790.1">
    <property type="nucleotide sequence ID" value="NZ_APKE01000026.1"/>
</dbReference>
<dbReference type="AlphaFoldDB" id="A0A921NNX1"/>
<gene>
    <name evidence="2" type="ORF">PMES_02271</name>
</gene>
<dbReference type="OrthoDB" id="7875988at2"/>
<keyword evidence="3" id="KW-1185">Reference proteome</keyword>
<name>A0A921NNX1_9RHOB</name>
<dbReference type="Proteomes" id="UP000698242">
    <property type="component" value="Unassembled WGS sequence"/>
</dbReference>
<evidence type="ECO:0000256" key="1">
    <source>
        <dbReference type="SAM" id="Phobius"/>
    </source>
</evidence>
<comment type="caution">
    <text evidence="2">The sequence shown here is derived from an EMBL/GenBank/DDBJ whole genome shotgun (WGS) entry which is preliminary data.</text>
</comment>
<feature type="transmembrane region" description="Helical" evidence="1">
    <location>
        <begin position="39"/>
        <end position="56"/>
    </location>
</feature>
<sequence length="57" mass="5868">MSRLVIAIAILALLGGLAFVLMRAAGALTAPGGRPLQRVSFVLLVALIFYASIWGGA</sequence>